<reference evidence="1 2" key="1">
    <citation type="submission" date="2016-10" db="EMBL/GenBank/DDBJ databases">
        <authorList>
            <person name="de Groot N.N."/>
        </authorList>
    </citation>
    <scope>NUCLEOTIDE SEQUENCE [LARGE SCALE GENOMIC DNA]</scope>
    <source>
        <strain evidence="1 2">RK1</strain>
    </source>
</reference>
<keyword evidence="2" id="KW-1185">Reference proteome</keyword>
<evidence type="ECO:0000313" key="2">
    <source>
        <dbReference type="Proteomes" id="UP000198670"/>
    </source>
</evidence>
<accession>A0A1I3HNN4</accession>
<dbReference type="Proteomes" id="UP000198670">
    <property type="component" value="Unassembled WGS sequence"/>
</dbReference>
<sequence length="38" mass="4290">MLHLPPMNTNHLGCIYLNAPGLENQVLTSIKHLSYERA</sequence>
<dbReference type="AlphaFoldDB" id="A0A1I3HNN4"/>
<protein>
    <submittedName>
        <fullName evidence="1">Uncharacterized protein</fullName>
    </submittedName>
</protein>
<dbReference type="EMBL" id="FOQO01000003">
    <property type="protein sequence ID" value="SFI37356.1"/>
    <property type="molecule type" value="Genomic_DNA"/>
</dbReference>
<proteinExistence type="predicted"/>
<organism evidence="1 2">
    <name type="scientific">Parapedobacter indicus</name>
    <dbReference type="NCBI Taxonomy" id="1477437"/>
    <lineage>
        <taxon>Bacteria</taxon>
        <taxon>Pseudomonadati</taxon>
        <taxon>Bacteroidota</taxon>
        <taxon>Sphingobacteriia</taxon>
        <taxon>Sphingobacteriales</taxon>
        <taxon>Sphingobacteriaceae</taxon>
        <taxon>Parapedobacter</taxon>
    </lineage>
</organism>
<gene>
    <name evidence="1" type="ORF">SAMN05444682_103436</name>
</gene>
<name>A0A1I3HNN4_9SPHI</name>
<evidence type="ECO:0000313" key="1">
    <source>
        <dbReference type="EMBL" id="SFI37356.1"/>
    </source>
</evidence>
<dbReference type="STRING" id="1477437.SAMN05444682_103436"/>